<dbReference type="PANTHER" id="PTHR42966">
    <property type="entry name" value="N-ACETYLNEURAMINATE SYNTHASE"/>
    <property type="match status" value="1"/>
</dbReference>
<dbReference type="CDD" id="cd11615">
    <property type="entry name" value="SAF_NeuB_like"/>
    <property type="match status" value="1"/>
</dbReference>
<gene>
    <name evidence="2" type="primary">pseI</name>
    <name evidence="2" type="ORF">COW88_01820</name>
</gene>
<dbReference type="Proteomes" id="UP000230638">
    <property type="component" value="Unassembled WGS sequence"/>
</dbReference>
<proteinExistence type="predicted"/>
<organism evidence="2 3">
    <name type="scientific">Candidatus Lloydbacteria bacterium CG22_combo_CG10-13_8_21_14_all_47_15</name>
    <dbReference type="NCBI Taxonomy" id="1974635"/>
    <lineage>
        <taxon>Bacteria</taxon>
        <taxon>Candidatus Lloydiibacteriota</taxon>
    </lineage>
</organism>
<dbReference type="InterPro" id="IPR006190">
    <property type="entry name" value="SAF_AFP_Neu5Ac"/>
</dbReference>
<dbReference type="Pfam" id="PF08666">
    <property type="entry name" value="SAF"/>
    <property type="match status" value="1"/>
</dbReference>
<dbReference type="NCBIfam" id="TIGR03586">
    <property type="entry name" value="PseI"/>
    <property type="match status" value="1"/>
</dbReference>
<evidence type="ECO:0000259" key="1">
    <source>
        <dbReference type="PROSITE" id="PS50844"/>
    </source>
</evidence>
<dbReference type="EMBL" id="PCTL01000019">
    <property type="protein sequence ID" value="PIP73513.1"/>
    <property type="molecule type" value="Genomic_DNA"/>
</dbReference>
<evidence type="ECO:0000313" key="2">
    <source>
        <dbReference type="EMBL" id="PIP73513.1"/>
    </source>
</evidence>
<dbReference type="InterPro" id="IPR051690">
    <property type="entry name" value="PseI-like"/>
</dbReference>
<dbReference type="Gene3D" id="3.90.1210.10">
    <property type="entry name" value="Antifreeze-like/N-acetylneuraminic acid synthase C-terminal domain"/>
    <property type="match status" value="1"/>
</dbReference>
<dbReference type="Gene3D" id="3.20.20.70">
    <property type="entry name" value="Aldolase class I"/>
    <property type="match status" value="1"/>
</dbReference>
<comment type="caution">
    <text evidence="2">The sequence shown here is derived from an EMBL/GenBank/DDBJ whole genome shotgun (WGS) entry which is preliminary data.</text>
</comment>
<dbReference type="SUPFAM" id="SSF51269">
    <property type="entry name" value="AFP III-like domain"/>
    <property type="match status" value="1"/>
</dbReference>
<dbReference type="PROSITE" id="PS50844">
    <property type="entry name" value="AFP_LIKE"/>
    <property type="match status" value="1"/>
</dbReference>
<dbReference type="AlphaFoldDB" id="A0A2H0CUB1"/>
<accession>A0A2H0CUB1</accession>
<dbReference type="GO" id="GO:0047444">
    <property type="term" value="F:N-acylneuraminate-9-phosphate synthase activity"/>
    <property type="evidence" value="ECO:0007669"/>
    <property type="project" value="TreeGrafter"/>
</dbReference>
<name>A0A2H0CUB1_9BACT</name>
<sequence>MQHMYIGKRVVGIGCQTLIVAELSANHLQSYANARNIIDAVRKAGAHAIKLQTYTADTITIDSDKEYFQVKSNDAWKWRTLYQLYNEAYTPWEWQPHLKKYAESKGLICFSSPFDITAVDFLEELDMPAYKVSSFEVTDIPLLERIGRTRKPVIMSCGMASVSEINLALATLKGGGCPSIALLHCVSAYPATPAEMNLATIPDMRERFGGIVGLSDHTLGTEVPVLAVAFGAAIIEKHVTLSRKDGGPDASFSLEPDELRHMVDAIRQTEKIIGTPCYGASGGSAENVIFRKSLFAVSDIRKGESFTEKNVRSIRPGNGLAPKYCRSVWGRRAAQDIERGTPMQWAFIAE</sequence>
<dbReference type="InterPro" id="IPR036732">
    <property type="entry name" value="AFP_Neu5c_C_sf"/>
</dbReference>
<reference evidence="2 3" key="1">
    <citation type="submission" date="2017-09" db="EMBL/GenBank/DDBJ databases">
        <title>Depth-based differentiation of microbial function through sediment-hosted aquifers and enrichment of novel symbionts in the deep terrestrial subsurface.</title>
        <authorList>
            <person name="Probst A.J."/>
            <person name="Ladd B."/>
            <person name="Jarett J.K."/>
            <person name="Geller-Mcgrath D.E."/>
            <person name="Sieber C.M."/>
            <person name="Emerson J.B."/>
            <person name="Anantharaman K."/>
            <person name="Thomas B.C."/>
            <person name="Malmstrom R."/>
            <person name="Stieglmeier M."/>
            <person name="Klingl A."/>
            <person name="Woyke T."/>
            <person name="Ryan C.M."/>
            <person name="Banfield J.F."/>
        </authorList>
    </citation>
    <scope>NUCLEOTIDE SEQUENCE [LARGE SCALE GENOMIC DNA]</scope>
    <source>
        <strain evidence="2">CG22_combo_CG10-13_8_21_14_all_47_15</strain>
    </source>
</reference>
<dbReference type="InterPro" id="IPR013974">
    <property type="entry name" value="SAF"/>
</dbReference>
<dbReference type="SMART" id="SM00858">
    <property type="entry name" value="SAF"/>
    <property type="match status" value="1"/>
</dbReference>
<dbReference type="PANTHER" id="PTHR42966:SF2">
    <property type="entry name" value="PSEUDAMINIC ACID SYNTHASE"/>
    <property type="match status" value="1"/>
</dbReference>
<dbReference type="InterPro" id="IPR020030">
    <property type="entry name" value="Pseudaminic_synth_PseI"/>
</dbReference>
<protein>
    <submittedName>
        <fullName evidence="2">Pseudaminic acid synthase</fullName>
    </submittedName>
</protein>
<evidence type="ECO:0000313" key="3">
    <source>
        <dbReference type="Proteomes" id="UP000230638"/>
    </source>
</evidence>
<feature type="domain" description="AFP-like" evidence="1">
    <location>
        <begin position="293"/>
        <end position="350"/>
    </location>
</feature>
<dbReference type="SUPFAM" id="SSF51569">
    <property type="entry name" value="Aldolase"/>
    <property type="match status" value="1"/>
</dbReference>
<dbReference type="Pfam" id="PF03102">
    <property type="entry name" value="NeuB"/>
    <property type="match status" value="1"/>
</dbReference>
<dbReference type="InterPro" id="IPR057736">
    <property type="entry name" value="SAF_PseI/NeuA/NeuB"/>
</dbReference>
<dbReference type="GO" id="GO:0016051">
    <property type="term" value="P:carbohydrate biosynthetic process"/>
    <property type="evidence" value="ECO:0007669"/>
    <property type="project" value="InterPro"/>
</dbReference>
<dbReference type="InterPro" id="IPR013132">
    <property type="entry name" value="PseI/NeuA/B-like_N"/>
</dbReference>
<dbReference type="InterPro" id="IPR013785">
    <property type="entry name" value="Aldolase_TIM"/>
</dbReference>